<protein>
    <submittedName>
        <fullName evidence="5">DNA-binding transcriptional regulator</fullName>
    </submittedName>
</protein>
<name>A0ABX8J621_9BACT</name>
<keyword evidence="2 5" id="KW-0238">DNA-binding</keyword>
<dbReference type="RefSeq" id="WP_216800497.1">
    <property type="nucleotide sequence ID" value="NZ_CP076723.1"/>
</dbReference>
<gene>
    <name evidence="5" type="ORF">KP004_00750</name>
</gene>
<dbReference type="InterPro" id="IPR052359">
    <property type="entry name" value="HTH-type_reg/antitoxin"/>
</dbReference>
<dbReference type="Pfam" id="PF01381">
    <property type="entry name" value="HTH_3"/>
    <property type="match status" value="1"/>
</dbReference>
<sequence length="100" mass="11150">MSEILDIANEMANELFEAGLMDDITFREMQALCLPRKKPFKPEDIKRIRTACHVSQAVFAALLGIGKSTVQQWEQGVKKPSGPALRLLDIVDRKGLAALR</sequence>
<keyword evidence="1" id="KW-0805">Transcription regulation</keyword>
<organism evidence="5 6">
    <name type="scientific">Geomonas oryzisoli</name>
    <dbReference type="NCBI Taxonomy" id="2847992"/>
    <lineage>
        <taxon>Bacteria</taxon>
        <taxon>Pseudomonadati</taxon>
        <taxon>Thermodesulfobacteriota</taxon>
        <taxon>Desulfuromonadia</taxon>
        <taxon>Geobacterales</taxon>
        <taxon>Geobacteraceae</taxon>
        <taxon>Geomonas</taxon>
    </lineage>
</organism>
<dbReference type="CDD" id="cd00093">
    <property type="entry name" value="HTH_XRE"/>
    <property type="match status" value="1"/>
</dbReference>
<keyword evidence="3" id="KW-0804">Transcription</keyword>
<dbReference type="InterPro" id="IPR001387">
    <property type="entry name" value="Cro/C1-type_HTH"/>
</dbReference>
<evidence type="ECO:0000256" key="3">
    <source>
        <dbReference type="ARBA" id="ARBA00023163"/>
    </source>
</evidence>
<dbReference type="PANTHER" id="PTHR36511">
    <property type="entry name" value="MERR FAMILY BACTERIAL REGULATORY PROTEIN"/>
    <property type="match status" value="1"/>
</dbReference>
<keyword evidence="6" id="KW-1185">Reference proteome</keyword>
<feature type="domain" description="HTH cro/C1-type" evidence="4">
    <location>
        <begin position="45"/>
        <end position="88"/>
    </location>
</feature>
<dbReference type="EMBL" id="CP076723">
    <property type="protein sequence ID" value="QWV93753.1"/>
    <property type="molecule type" value="Genomic_DNA"/>
</dbReference>
<reference evidence="5 6" key="1">
    <citation type="submission" date="2021-06" db="EMBL/GenBank/DDBJ databases">
        <title>Gemonas diversity in paddy soil.</title>
        <authorList>
            <person name="Liu G."/>
        </authorList>
    </citation>
    <scope>NUCLEOTIDE SEQUENCE [LARGE SCALE GENOMIC DNA]</scope>
    <source>
        <strain evidence="5 6">RG10</strain>
    </source>
</reference>
<dbReference type="Proteomes" id="UP000683557">
    <property type="component" value="Chromosome"/>
</dbReference>
<dbReference type="SMART" id="SM00530">
    <property type="entry name" value="HTH_XRE"/>
    <property type="match status" value="1"/>
</dbReference>
<evidence type="ECO:0000313" key="6">
    <source>
        <dbReference type="Proteomes" id="UP000683557"/>
    </source>
</evidence>
<dbReference type="GO" id="GO:0003677">
    <property type="term" value="F:DNA binding"/>
    <property type="evidence" value="ECO:0007669"/>
    <property type="project" value="UniProtKB-KW"/>
</dbReference>
<evidence type="ECO:0000313" key="5">
    <source>
        <dbReference type="EMBL" id="QWV93753.1"/>
    </source>
</evidence>
<evidence type="ECO:0000256" key="2">
    <source>
        <dbReference type="ARBA" id="ARBA00023125"/>
    </source>
</evidence>
<dbReference type="PROSITE" id="PS50943">
    <property type="entry name" value="HTH_CROC1"/>
    <property type="match status" value="1"/>
</dbReference>
<accession>A0ABX8J621</accession>
<evidence type="ECO:0000256" key="1">
    <source>
        <dbReference type="ARBA" id="ARBA00023015"/>
    </source>
</evidence>
<proteinExistence type="predicted"/>
<dbReference type="PANTHER" id="PTHR36511:SF3">
    <property type="entry name" value="ANTITOXIN HIGA-2"/>
    <property type="match status" value="1"/>
</dbReference>
<evidence type="ECO:0000259" key="4">
    <source>
        <dbReference type="PROSITE" id="PS50943"/>
    </source>
</evidence>